<name>A0ABR4NKU1_9FUNG</name>
<evidence type="ECO:0000256" key="1">
    <source>
        <dbReference type="SAM" id="MobiDB-lite"/>
    </source>
</evidence>
<feature type="region of interest" description="Disordered" evidence="1">
    <location>
        <begin position="241"/>
        <end position="268"/>
    </location>
</feature>
<organism evidence="3 4">
    <name type="scientific">Polyrhizophydium stewartii</name>
    <dbReference type="NCBI Taxonomy" id="2732419"/>
    <lineage>
        <taxon>Eukaryota</taxon>
        <taxon>Fungi</taxon>
        <taxon>Fungi incertae sedis</taxon>
        <taxon>Chytridiomycota</taxon>
        <taxon>Chytridiomycota incertae sedis</taxon>
        <taxon>Chytridiomycetes</taxon>
        <taxon>Rhizophydiales</taxon>
        <taxon>Rhizophydiales incertae sedis</taxon>
        <taxon>Polyrhizophydium</taxon>
    </lineage>
</organism>
<gene>
    <name evidence="3" type="ORF">HK105_200219</name>
</gene>
<feature type="transmembrane region" description="Helical" evidence="2">
    <location>
        <begin position="79"/>
        <end position="101"/>
    </location>
</feature>
<evidence type="ECO:0000313" key="4">
    <source>
        <dbReference type="Proteomes" id="UP001527925"/>
    </source>
</evidence>
<feature type="transmembrane region" description="Helical" evidence="2">
    <location>
        <begin position="28"/>
        <end position="49"/>
    </location>
</feature>
<keyword evidence="2" id="KW-1133">Transmembrane helix</keyword>
<keyword evidence="4" id="KW-1185">Reference proteome</keyword>
<sequence>MPRDRRDRQRPRPRTGLFNGPRTAVRRAFHVLCFVVFWLAIYSFIPGSFVRPGNTWVAVIRIVVNVVIAIMVRNGRPRAFYATGYLIANSVAELGAIGINFQNMAGPCKYDSRCGDDSTSGRDMNIIYLINIIGFGAIFVINSLLMLVLLFAKDPAPVVNDAEAGVHLAPTTPGYTGLPPASPVPPAATPVFVPPVVVPSAPAPSAPSFTSMVSADAAATPVEIPLLTLSALGQATYTKPMDASGSVAPPPPYSVVDDSGPSNSTRAW</sequence>
<evidence type="ECO:0000313" key="3">
    <source>
        <dbReference type="EMBL" id="KAL2920153.1"/>
    </source>
</evidence>
<feature type="transmembrane region" description="Helical" evidence="2">
    <location>
        <begin position="126"/>
        <end position="152"/>
    </location>
</feature>
<feature type="transmembrane region" description="Helical" evidence="2">
    <location>
        <begin position="55"/>
        <end position="72"/>
    </location>
</feature>
<dbReference type="EMBL" id="JADGIZ020000001">
    <property type="protein sequence ID" value="KAL2920153.1"/>
    <property type="molecule type" value="Genomic_DNA"/>
</dbReference>
<evidence type="ECO:0000256" key="2">
    <source>
        <dbReference type="SAM" id="Phobius"/>
    </source>
</evidence>
<comment type="caution">
    <text evidence="3">The sequence shown here is derived from an EMBL/GenBank/DDBJ whole genome shotgun (WGS) entry which is preliminary data.</text>
</comment>
<dbReference type="Proteomes" id="UP001527925">
    <property type="component" value="Unassembled WGS sequence"/>
</dbReference>
<protein>
    <submittedName>
        <fullName evidence="3">Uncharacterized protein</fullName>
    </submittedName>
</protein>
<keyword evidence="2" id="KW-0472">Membrane</keyword>
<proteinExistence type="predicted"/>
<accession>A0ABR4NKU1</accession>
<reference evidence="3 4" key="1">
    <citation type="submission" date="2023-09" db="EMBL/GenBank/DDBJ databases">
        <title>Pangenome analysis of Batrachochytrium dendrobatidis and related Chytrids.</title>
        <authorList>
            <person name="Yacoub M.N."/>
            <person name="Stajich J.E."/>
            <person name="James T.Y."/>
        </authorList>
    </citation>
    <scope>NUCLEOTIDE SEQUENCE [LARGE SCALE GENOMIC DNA]</scope>
    <source>
        <strain evidence="3 4">JEL0888</strain>
    </source>
</reference>
<keyword evidence="2" id="KW-0812">Transmembrane</keyword>